<comment type="caution">
    <text evidence="1">The sequence shown here is derived from an EMBL/GenBank/DDBJ whole genome shotgun (WGS) entry which is preliminary data.</text>
</comment>
<dbReference type="SUPFAM" id="SSF160387">
    <property type="entry name" value="NosL/MerB-like"/>
    <property type="match status" value="1"/>
</dbReference>
<dbReference type="EMBL" id="JABXWD010000128">
    <property type="protein sequence ID" value="MBV6341618.1"/>
    <property type="molecule type" value="Genomic_DNA"/>
</dbReference>
<protein>
    <submittedName>
        <fullName evidence="1">Nitrous oxide reductase accessory protein NosL</fullName>
    </submittedName>
</protein>
<gene>
    <name evidence="1" type="ORF">HWQ67_08470</name>
</gene>
<dbReference type="Gene3D" id="3.30.70.2050">
    <property type="match status" value="1"/>
</dbReference>
<reference evidence="1 2" key="1">
    <citation type="journal article" date="2020" name="J Geophys Res Biogeosci">
        <title>Magnetotaxis as an Adaptation to Enable Bacterial Shuttling of Microbial Sulfur and Sulfur Cycling Across Aquatic Oxic#Anoxic Interfaces.</title>
        <authorList>
            <person name="Li J."/>
            <person name="Liu P."/>
            <person name="Wang J."/>
            <person name="Roberts A.P."/>
            <person name="Pan Y."/>
        </authorList>
    </citation>
    <scope>NUCLEOTIDE SEQUENCE [LARGE SCALE GENOMIC DNA]</scope>
    <source>
        <strain evidence="1 2">MYR-1_YQ</strain>
    </source>
</reference>
<keyword evidence="2" id="KW-1185">Reference proteome</keyword>
<evidence type="ECO:0000313" key="2">
    <source>
        <dbReference type="Proteomes" id="UP001196980"/>
    </source>
</evidence>
<dbReference type="Pfam" id="PF05573">
    <property type="entry name" value="NosL"/>
    <property type="match status" value="1"/>
</dbReference>
<sequence length="152" mass="17066">MFLLPVATGYAAEALKPNTKDKCQVCGMVVHPFPQWVAQIIFKDGSYAMFDGPKDMLKYYHNMAKYNKDKTQADISDIYVTEYYNAKPVKAQDITFVTGSDVMGPMGKEYVPVNDDKVKTFMVDHKGAVSVKFADIKPEDLAGEMPRKHKGN</sequence>
<dbReference type="PANTHER" id="PTHR41247">
    <property type="entry name" value="HTH-TYPE TRANSCRIPTIONAL REPRESSOR YCNK"/>
    <property type="match status" value="1"/>
</dbReference>
<name>A0ABS6RZQ6_9BACT</name>
<dbReference type="PANTHER" id="PTHR41247:SF1">
    <property type="entry name" value="HTH-TYPE TRANSCRIPTIONAL REPRESSOR YCNK"/>
    <property type="match status" value="1"/>
</dbReference>
<organism evidence="1 2">
    <name type="scientific">Candidatus Magnetobacterium casense</name>
    <dbReference type="NCBI Taxonomy" id="1455061"/>
    <lineage>
        <taxon>Bacteria</taxon>
        <taxon>Pseudomonadati</taxon>
        <taxon>Nitrospirota</taxon>
        <taxon>Thermodesulfovibrionia</taxon>
        <taxon>Thermodesulfovibrionales</taxon>
        <taxon>Candidatus Magnetobacteriaceae</taxon>
        <taxon>Candidatus Magnetobacterium</taxon>
    </lineage>
</organism>
<proteinExistence type="predicted"/>
<dbReference type="InterPro" id="IPR008719">
    <property type="entry name" value="N2O_reductase_NosL"/>
</dbReference>
<dbReference type="Proteomes" id="UP001196980">
    <property type="component" value="Unassembled WGS sequence"/>
</dbReference>
<accession>A0ABS6RZQ6</accession>
<evidence type="ECO:0000313" key="1">
    <source>
        <dbReference type="EMBL" id="MBV6341618.1"/>
    </source>
</evidence>